<dbReference type="RefSeq" id="WP_106057195.1">
    <property type="nucleotide sequence ID" value="NZ_CP027228.1"/>
</dbReference>
<proteinExistence type="predicted"/>
<dbReference type="EMBL" id="CP027228">
    <property type="protein sequence ID" value="AVM48119.1"/>
    <property type="molecule type" value="Genomic_DNA"/>
</dbReference>
<name>A0A2S0L4D4_9FIRM</name>
<dbReference type="AlphaFoldDB" id="A0A2S0L4D4"/>
<dbReference type="GeneID" id="78391493"/>
<sequence length="415" mass="48621">MDLFSKVEVSAYLEKIKTKMEDEILSLSDEQVTTIDIDEWREYYYSNYQIEPILIYVDQAELDISEVKIQEYNIWSKYDPYEQEYFLVDGYKIIFKIPFYGESELFNLRPSSFILSRFVADKIVSPRNDNPGYLFYASQYKRNDLKGKEDIRTFVIEEFKSGFRSYLTMIENVNNDIKGFNVGLENLVKSKLELRKNKASDFDNIKKALQIPMNLKADAPNIRPLPLKKIRKIIKPKTKNVFAEPEYCISDSDYNNILNIIHNACSTMEATSRTFNKNNEEELRDFIISTLGTHYVDSVTGETFRKIGKTDIHVIFENKSAFIGECKIWHGIKKFTDAIEQVFGYSTWKDRKISLIIFNKDNKDFNSILDVIEDWIKANTKKATKENANMWKCLIHREESNSDIQIAIQVYDISI</sequence>
<protein>
    <submittedName>
        <fullName evidence="1">Uncharacterized protein</fullName>
    </submittedName>
</protein>
<dbReference type="Proteomes" id="UP000237883">
    <property type="component" value="Chromosome"/>
</dbReference>
<evidence type="ECO:0000313" key="1">
    <source>
        <dbReference type="EMBL" id="AVM48119.1"/>
    </source>
</evidence>
<evidence type="ECO:0000313" key="2">
    <source>
        <dbReference type="Proteomes" id="UP000237883"/>
    </source>
</evidence>
<organism evidence="1 2">
    <name type="scientific">Mogibacterium diversum</name>
    <dbReference type="NCBI Taxonomy" id="114527"/>
    <lineage>
        <taxon>Bacteria</taxon>
        <taxon>Bacillati</taxon>
        <taxon>Bacillota</taxon>
        <taxon>Clostridia</taxon>
        <taxon>Peptostreptococcales</taxon>
        <taxon>Anaerovoracaceae</taxon>
        <taxon>Mogibacterium</taxon>
    </lineage>
</organism>
<accession>A0A2S0L4D4</accession>
<dbReference type="OrthoDB" id="5447244at2"/>
<dbReference type="KEGG" id="mdv:C5Q96_04370"/>
<keyword evidence="2" id="KW-1185">Reference proteome</keyword>
<reference evidence="2" key="1">
    <citation type="submission" date="2018-02" db="EMBL/GenBank/DDBJ databases">
        <authorList>
            <person name="Holder M.E."/>
            <person name="Ajami N.J."/>
            <person name="Petrosino J.F."/>
        </authorList>
    </citation>
    <scope>NUCLEOTIDE SEQUENCE [LARGE SCALE GENOMIC DNA]</scope>
    <source>
        <strain evidence="2">CCUG 47132</strain>
    </source>
</reference>
<gene>
    <name evidence="1" type="ORF">C5Q96_04370</name>
</gene>